<gene>
    <name evidence="2" type="ORF">ECRASSUSDP1_LOCUS26192</name>
</gene>
<accession>A0AAD1Y3F3</accession>
<proteinExistence type="predicted"/>
<keyword evidence="1" id="KW-1133">Transmembrane helix</keyword>
<keyword evidence="3" id="KW-1185">Reference proteome</keyword>
<dbReference type="AlphaFoldDB" id="A0AAD1Y3F3"/>
<reference evidence="2" key="1">
    <citation type="submission" date="2023-07" db="EMBL/GenBank/DDBJ databases">
        <authorList>
            <consortium name="AG Swart"/>
            <person name="Singh M."/>
            <person name="Singh A."/>
            <person name="Seah K."/>
            <person name="Emmerich C."/>
        </authorList>
    </citation>
    <scope>NUCLEOTIDE SEQUENCE</scope>
    <source>
        <strain evidence="2">DP1</strain>
    </source>
</reference>
<comment type="caution">
    <text evidence="2">The sequence shown here is derived from an EMBL/GenBank/DDBJ whole genome shotgun (WGS) entry which is preliminary data.</text>
</comment>
<dbReference type="Gene3D" id="1.25.40.10">
    <property type="entry name" value="Tetratricopeptide repeat domain"/>
    <property type="match status" value="1"/>
</dbReference>
<dbReference type="InterPro" id="IPR011990">
    <property type="entry name" value="TPR-like_helical_dom_sf"/>
</dbReference>
<keyword evidence="1" id="KW-0812">Transmembrane</keyword>
<feature type="transmembrane region" description="Helical" evidence="1">
    <location>
        <begin position="721"/>
        <end position="739"/>
    </location>
</feature>
<dbReference type="Proteomes" id="UP001295684">
    <property type="component" value="Unassembled WGS sequence"/>
</dbReference>
<protein>
    <submittedName>
        <fullName evidence="2">Uncharacterized protein</fullName>
    </submittedName>
</protein>
<sequence>MELDPYDSIAFREKIQRLSVAELNQILEEAKSAIDIKESKQGQHLARLEWLRLRLLIYGGKSCEENLQEFEELYQNLVSSEPENEEEAIPLKYKAEFLNLFLDIFMSNGGYTRCQVIMKIFKDLFDANPTDDFVAFKYYSAYLSVGTNYMTLSAKTPEEYIGIISEDISSRDFPEQVATHLDLIQKFMIANFYISRDITKWISVCDELLDICKSTKLLVYMRDLALHNFENCWKTDKEFKDRIELVISLVEQELKTHPEPELAESQIALNLFKMLQMREKRETEGIIECTKALESLLSHHKLEKCSILYYQIICSMQLFRGQTIQMLDPDSVDQGKIFSFSRDMEKLVDESTYENNYYMLESFGALASFEEIMGVQVDYKVSKKYAETIKQDKLTYIAFMGSFSMIRDVSLKPYVETALEYCEDLGIDKLHLFRVNLDFVDTYLTLLLPGVSKLEEVLSNFDSLAELYEANRNAMIDVTLKLIYSMQLPIAEKLNHTDKYAMIAQKLLATETIVAESNDSIYVNTINILLNRKDFQLGNKVCNDFLNYAKKEGENTKSYHKALSKKLDCSMVLNNGQEYIEFSQNYEQITKTVYGANSMEHAHAIKLLAQGKVKLGQYQEAYQRYLDCYDIYKAKFGSEVNSESSLVLAKMAKLKSLWREFEDAENLIKKAKEIEEKVTSKHSPKYAIIKNCEATVNQEKQKALQEGKLQGGNRHFSKTKVAVALVGIGLATFGAIYYIKGKESK</sequence>
<evidence type="ECO:0000313" key="3">
    <source>
        <dbReference type="Proteomes" id="UP001295684"/>
    </source>
</evidence>
<organism evidence="2 3">
    <name type="scientific">Euplotes crassus</name>
    <dbReference type="NCBI Taxonomy" id="5936"/>
    <lineage>
        <taxon>Eukaryota</taxon>
        <taxon>Sar</taxon>
        <taxon>Alveolata</taxon>
        <taxon>Ciliophora</taxon>
        <taxon>Intramacronucleata</taxon>
        <taxon>Spirotrichea</taxon>
        <taxon>Hypotrichia</taxon>
        <taxon>Euplotida</taxon>
        <taxon>Euplotidae</taxon>
        <taxon>Moneuplotes</taxon>
    </lineage>
</organism>
<evidence type="ECO:0000313" key="2">
    <source>
        <dbReference type="EMBL" id="CAI2384658.1"/>
    </source>
</evidence>
<dbReference type="EMBL" id="CAMPGE010026996">
    <property type="protein sequence ID" value="CAI2384658.1"/>
    <property type="molecule type" value="Genomic_DNA"/>
</dbReference>
<evidence type="ECO:0000256" key="1">
    <source>
        <dbReference type="SAM" id="Phobius"/>
    </source>
</evidence>
<name>A0AAD1Y3F3_EUPCR</name>
<keyword evidence="1" id="KW-0472">Membrane</keyword>